<dbReference type="Gene3D" id="1.20.1250.20">
    <property type="entry name" value="MFS general substrate transporter like domains"/>
    <property type="match status" value="2"/>
</dbReference>
<keyword evidence="2" id="KW-0812">Transmembrane</keyword>
<reference evidence="3 4" key="1">
    <citation type="submission" date="2024-06" db="EMBL/GenBank/DDBJ databases">
        <title>A chromosome-level genome assembly of beet webworm, Loxostege sticticalis.</title>
        <authorList>
            <person name="Zhang Y."/>
        </authorList>
    </citation>
    <scope>NUCLEOTIDE SEQUENCE [LARGE SCALE GENOMIC DNA]</scope>
    <source>
        <strain evidence="3">AQ028</strain>
        <tissue evidence="3">Male pupae</tissue>
    </source>
</reference>
<protein>
    <recommendedName>
        <fullName evidence="5">Major facilitator superfamily domain-containing protein 12-like</fullName>
    </recommendedName>
</protein>
<feature type="transmembrane region" description="Helical" evidence="2">
    <location>
        <begin position="284"/>
        <end position="306"/>
    </location>
</feature>
<proteinExistence type="inferred from homology"/>
<comment type="similarity">
    <text evidence="1">Belongs to the major facilitator superfamily.</text>
</comment>
<feature type="transmembrane region" description="Helical" evidence="2">
    <location>
        <begin position="203"/>
        <end position="223"/>
    </location>
</feature>
<evidence type="ECO:0000313" key="3">
    <source>
        <dbReference type="EMBL" id="KAL0851319.1"/>
    </source>
</evidence>
<feature type="transmembrane region" description="Helical" evidence="2">
    <location>
        <begin position="20"/>
        <end position="44"/>
    </location>
</feature>
<name>A0ABD0TPQ1_LOXSC</name>
<feature type="transmembrane region" description="Helical" evidence="2">
    <location>
        <begin position="122"/>
        <end position="141"/>
    </location>
</feature>
<evidence type="ECO:0000256" key="2">
    <source>
        <dbReference type="SAM" id="Phobius"/>
    </source>
</evidence>
<dbReference type="AlphaFoldDB" id="A0ABD0TPQ1"/>
<evidence type="ECO:0000256" key="1">
    <source>
        <dbReference type="ARBA" id="ARBA00008335"/>
    </source>
</evidence>
<dbReference type="FunFam" id="1.20.1250.20:FF:000431">
    <property type="entry name" value="Predicted protein"/>
    <property type="match status" value="1"/>
</dbReference>
<accession>A0ABD0TPQ1</accession>
<dbReference type="CDD" id="cd17491">
    <property type="entry name" value="MFS_MFSD12"/>
    <property type="match status" value="1"/>
</dbReference>
<keyword evidence="2" id="KW-1133">Transmembrane helix</keyword>
<feature type="transmembrane region" description="Helical" evidence="2">
    <location>
        <begin position="89"/>
        <end position="110"/>
    </location>
</feature>
<gene>
    <name evidence="3" type="ORF">ABMA28_007141</name>
</gene>
<comment type="caution">
    <text evidence="3">The sequence shown here is derived from an EMBL/GenBank/DDBJ whole genome shotgun (WGS) entry which is preliminary data.</text>
</comment>
<keyword evidence="2" id="KW-0472">Membrane</keyword>
<feature type="transmembrane region" description="Helical" evidence="2">
    <location>
        <begin position="318"/>
        <end position="336"/>
    </location>
</feature>
<dbReference type="PANTHER" id="PTHR11328:SF28">
    <property type="entry name" value="MAJOR FACILITATOR SUPERFAMILY DOMAIN-CONTAINING PROTEIN 12"/>
    <property type="match status" value="1"/>
</dbReference>
<dbReference type="InterPro" id="IPR036259">
    <property type="entry name" value="MFS_trans_sf"/>
</dbReference>
<evidence type="ECO:0000313" key="4">
    <source>
        <dbReference type="Proteomes" id="UP001549921"/>
    </source>
</evidence>
<dbReference type="EMBL" id="JBEDNZ010000002">
    <property type="protein sequence ID" value="KAL0851319.1"/>
    <property type="molecule type" value="Genomic_DNA"/>
</dbReference>
<organism evidence="3 4">
    <name type="scientific">Loxostege sticticalis</name>
    <name type="common">Beet webworm moth</name>
    <dbReference type="NCBI Taxonomy" id="481309"/>
    <lineage>
        <taxon>Eukaryota</taxon>
        <taxon>Metazoa</taxon>
        <taxon>Ecdysozoa</taxon>
        <taxon>Arthropoda</taxon>
        <taxon>Hexapoda</taxon>
        <taxon>Insecta</taxon>
        <taxon>Pterygota</taxon>
        <taxon>Neoptera</taxon>
        <taxon>Endopterygota</taxon>
        <taxon>Lepidoptera</taxon>
        <taxon>Glossata</taxon>
        <taxon>Ditrysia</taxon>
        <taxon>Pyraloidea</taxon>
        <taxon>Crambidae</taxon>
        <taxon>Pyraustinae</taxon>
        <taxon>Loxostege</taxon>
    </lineage>
</organism>
<feature type="transmembrane region" description="Helical" evidence="2">
    <location>
        <begin position="381"/>
        <end position="405"/>
    </location>
</feature>
<dbReference type="Proteomes" id="UP001549921">
    <property type="component" value="Unassembled WGS sequence"/>
</dbReference>
<dbReference type="PANTHER" id="PTHR11328">
    <property type="entry name" value="MAJOR FACILITATOR SUPERFAMILY DOMAIN-CONTAINING PROTEIN"/>
    <property type="match status" value="1"/>
</dbReference>
<feature type="transmembrane region" description="Helical" evidence="2">
    <location>
        <begin position="417"/>
        <end position="436"/>
    </location>
</feature>
<feature type="transmembrane region" description="Helical" evidence="2">
    <location>
        <begin position="342"/>
        <end position="369"/>
    </location>
</feature>
<dbReference type="Pfam" id="PF13347">
    <property type="entry name" value="MFS_2"/>
    <property type="match status" value="1"/>
</dbReference>
<evidence type="ECO:0008006" key="5">
    <source>
        <dbReference type="Google" id="ProtNLM"/>
    </source>
</evidence>
<dbReference type="InterPro" id="IPR039672">
    <property type="entry name" value="MFS_2"/>
</dbReference>
<dbReference type="SUPFAM" id="SSF103473">
    <property type="entry name" value="MFS general substrate transporter"/>
    <property type="match status" value="1"/>
</dbReference>
<feature type="transmembrane region" description="Helical" evidence="2">
    <location>
        <begin position="161"/>
        <end position="182"/>
    </location>
</feature>
<sequence length="465" mass="51737">MDNEFMDISTSFKLQLGYGIGHILNDVCASLWFTYFLVFFHLVLEFSASQAGNLMLIGQVVDALATPFVGYHSDRTDNSISARYGKRKLWHLFGTACVLASFPFIFSQCIGCSVTHKWAQMYYFAAFILIFQIGWAAVQISHLSLIPELAQDDHTRSHLTAVRYGFTVFSNLFVYIITWIVLRVTGECDKEQVGPADAWKFRHIVYVVMSVGTVASIIFHFSVKEKYSYASQAELIHQSGRGVHLDFLHRPILYQVAGVYMSTRLVVNVAQVFIPLYLHRTLGLAARSLAVVPLAMYLGSLTAAGAQRLAPRSFTRKFNYFIGSICALIGFSWIYFEWDYDYKVYFIYIVAVLIGFGGAVMLVTSLSLTADLVGARTEASAFVYGLMSFTDKLACGIAIAGIQMYAEEADSTYYRDVLSWVCGGATLLGLTLTLLLPKLNSEVMIINDSASTNTSEDPSAIAENI</sequence>